<feature type="binding site" evidence="7">
    <location>
        <position position="570"/>
    </location>
    <ligand>
        <name>Mg(2+)</name>
        <dbReference type="ChEBI" id="CHEBI:18420"/>
    </ligand>
</feature>
<sequence>MAKVVMDPVTRIEGHLGISMETQDITTSTGTWTVVKEAYSHTNLFRGFEIILRGRDPRDAFFITQRICGVCPAPHGETAIQALDHAYGVTPPPAAILIRNILHGAYYVYDHMIHTYLLIGPELGVICKYPPMVPPALGKPGIAKLGLGSSYVKCIEMQRKANEIVALWGGKFPHHTSEYPGGVTVKPTLDRIATTLTNMTELWDFAVNTMVPDLMALVERNEHVGEAVSALLDIDFRGLQDLGPTYGNFLSYGLFPDVNDYDKWVEAQDGKPTYRDNALIKAGAWDGDFKKFDLSKIAEYVKYSRYDDSISGRHPREGDVIVRKDKPGAYAWMKAPRYEGKVYEVGPLARMINTFGLHWKIDVTNPVTGETFTFKWDVLNPKGSVIDRVAARVAQTVWFATKVMEWAIELKQYMSGDIVDRRIPDYKYVPDNAEGFGLWEAPRGALLHYTNIKNKKIHNYQCIVPSTWNLGPRDDMGQPGPVEKALEGTWLPKNLSVPEICNVLYPEEDIDLSPLGINKKVTWGDALATALTPLGLAELNMEPANGVTYNTSLAITIVRSFDPCIACGVHIIEKR</sequence>
<dbReference type="RefSeq" id="WP_013682857.1">
    <property type="nucleotide sequence ID" value="NC_015320.1"/>
</dbReference>
<dbReference type="SUPFAM" id="SSF56762">
    <property type="entry name" value="HydB/Nqo4-like"/>
    <property type="match status" value="1"/>
</dbReference>
<dbReference type="EC" id="1.12.5.1" evidence="9"/>
<feature type="binding site" evidence="7">
    <location>
        <position position="564"/>
    </location>
    <ligand>
        <name>Ni(2+)</name>
        <dbReference type="ChEBI" id="CHEBI:49786"/>
    </ligand>
</feature>
<dbReference type="InterPro" id="IPR001501">
    <property type="entry name" value="Ni-dep_hyd_lsu"/>
</dbReference>
<evidence type="ECO:0000256" key="3">
    <source>
        <dbReference type="ARBA" id="ARBA00009292"/>
    </source>
</evidence>
<comment type="cofactor">
    <cofactor evidence="1 7">
        <name>Ni(2+)</name>
        <dbReference type="ChEBI" id="CHEBI:49786"/>
    </cofactor>
</comment>
<feature type="binding site" evidence="7">
    <location>
        <position position="71"/>
    </location>
    <ligand>
        <name>Ni(2+)</name>
        <dbReference type="ChEBI" id="CHEBI:49786"/>
    </ligand>
</feature>
<reference evidence="9 10" key="1">
    <citation type="submission" date="2011-03" db="EMBL/GenBank/DDBJ databases">
        <title>The complete genome of Archaeoglobus veneficus SNP6.</title>
        <authorList>
            <consortium name="US DOE Joint Genome Institute (JGI-PGF)"/>
            <person name="Lucas S."/>
            <person name="Copeland A."/>
            <person name="Lapidus A."/>
            <person name="Bruce D."/>
            <person name="Goodwin L."/>
            <person name="Pitluck S."/>
            <person name="Kyrpides N."/>
            <person name="Mavromatis K."/>
            <person name="Pagani I."/>
            <person name="Ivanova N."/>
            <person name="Mikhailova N."/>
            <person name="Lu M."/>
            <person name="Detter J.C."/>
            <person name="Tapia R."/>
            <person name="Han C."/>
            <person name="Land M."/>
            <person name="Hauser L."/>
            <person name="Markowitz V."/>
            <person name="Cheng J.-F."/>
            <person name="Hugenholtz P."/>
            <person name="Woyke T."/>
            <person name="Wu D."/>
            <person name="Spring S."/>
            <person name="Brambilla E."/>
            <person name="Klenk H.-P."/>
            <person name="Eisen J.A."/>
        </authorList>
    </citation>
    <scope>NUCLEOTIDE SEQUENCE [LARGE SCALE GENOMIC DNA]</scope>
    <source>
        <strain>SNP6</strain>
    </source>
</reference>
<feature type="binding site" evidence="7">
    <location>
        <position position="49"/>
    </location>
    <ligand>
        <name>Mg(2+)</name>
        <dbReference type="ChEBI" id="CHEBI:18420"/>
    </ligand>
</feature>
<dbReference type="InterPro" id="IPR029014">
    <property type="entry name" value="NiFe-Hase_large"/>
</dbReference>
<dbReference type="Proteomes" id="UP000008136">
    <property type="component" value="Chromosome"/>
</dbReference>
<dbReference type="eggNOG" id="arCOG01550">
    <property type="taxonomic scope" value="Archaea"/>
</dbReference>
<dbReference type="PANTHER" id="PTHR42958:SF4">
    <property type="entry name" value="HYDROGENASE EXPRESSION_FORMATION PROTEIN HUPK"/>
    <property type="match status" value="1"/>
</dbReference>
<keyword evidence="6 8" id="KW-0560">Oxidoreductase</keyword>
<protein>
    <submittedName>
        <fullName evidence="9">Hydrogen:quinone oxidoreductase</fullName>
        <ecNumber evidence="9">1.12.5.1</ecNumber>
    </submittedName>
</protein>
<evidence type="ECO:0000256" key="5">
    <source>
        <dbReference type="ARBA" id="ARBA00022723"/>
    </source>
</evidence>
<dbReference type="PROSITE" id="PS00507">
    <property type="entry name" value="NI_HGENASE_L_1"/>
    <property type="match status" value="1"/>
</dbReference>
<feature type="binding site" evidence="7">
    <location>
        <position position="567"/>
    </location>
    <ligand>
        <name>Fe cation</name>
        <dbReference type="ChEBI" id="CHEBI:24875"/>
    </ligand>
</feature>
<evidence type="ECO:0000313" key="10">
    <source>
        <dbReference type="Proteomes" id="UP000008136"/>
    </source>
</evidence>
<keyword evidence="10" id="KW-1185">Reference proteome</keyword>
<keyword evidence="4 7" id="KW-0533">Nickel</keyword>
<dbReference type="GO" id="GO:0047067">
    <property type="term" value="F:hydrogen:quinone oxidoreductase activity"/>
    <property type="evidence" value="ECO:0007669"/>
    <property type="project" value="UniProtKB-EC"/>
</dbReference>
<dbReference type="PANTHER" id="PTHR42958">
    <property type="entry name" value="HYDROGENASE-2 LARGE CHAIN"/>
    <property type="match status" value="1"/>
</dbReference>
<dbReference type="OrthoDB" id="42371at2157"/>
<evidence type="ECO:0000313" key="9">
    <source>
        <dbReference type="EMBL" id="AEA46181.1"/>
    </source>
</evidence>
<keyword evidence="5 7" id="KW-0479">Metal-binding</keyword>
<proteinExistence type="inferred from homology"/>
<accession>F2KN80</accession>
<name>F2KN80_ARCVS</name>
<keyword evidence="7" id="KW-0408">Iron</keyword>
<dbReference type="GeneID" id="10393232"/>
<dbReference type="Pfam" id="PF00374">
    <property type="entry name" value="NiFeSe_Hases"/>
    <property type="match status" value="2"/>
</dbReference>
<comment type="subcellular location">
    <subcellularLocation>
        <location evidence="2">Cell envelope</location>
    </subcellularLocation>
</comment>
<dbReference type="Gene3D" id="1.10.645.10">
    <property type="entry name" value="Cytochrome-c3 Hydrogenase, chain B"/>
    <property type="match status" value="2"/>
</dbReference>
<evidence type="ECO:0000256" key="8">
    <source>
        <dbReference type="RuleBase" id="RU003896"/>
    </source>
</evidence>
<evidence type="ECO:0000256" key="4">
    <source>
        <dbReference type="ARBA" id="ARBA00022596"/>
    </source>
</evidence>
<feature type="binding site" evidence="7">
    <location>
        <position position="71"/>
    </location>
    <ligand>
        <name>Fe cation</name>
        <dbReference type="ChEBI" id="CHEBI:24875"/>
    </ligand>
</feature>
<feature type="binding site" evidence="7">
    <location>
        <position position="68"/>
    </location>
    <ligand>
        <name>Ni(2+)</name>
        <dbReference type="ChEBI" id="CHEBI:49786"/>
    </ligand>
</feature>
<evidence type="ECO:0000256" key="7">
    <source>
        <dbReference type="PIRSR" id="PIRSR601501-1"/>
    </source>
</evidence>
<dbReference type="GO" id="GO:0008901">
    <property type="term" value="F:ferredoxin hydrogenase activity"/>
    <property type="evidence" value="ECO:0007669"/>
    <property type="project" value="InterPro"/>
</dbReference>
<dbReference type="KEGG" id="ave:Arcve_0140"/>
<dbReference type="GO" id="GO:0016151">
    <property type="term" value="F:nickel cation binding"/>
    <property type="evidence" value="ECO:0007669"/>
    <property type="project" value="InterPro"/>
</dbReference>
<dbReference type="STRING" id="693661.Arcve_0140"/>
<dbReference type="PROSITE" id="PS00508">
    <property type="entry name" value="NI_HGENASE_L_2"/>
    <property type="match status" value="1"/>
</dbReference>
<dbReference type="InterPro" id="IPR018194">
    <property type="entry name" value="Ni-dep_hyd_lsu_Ni_BS"/>
</dbReference>
<evidence type="ECO:0000256" key="6">
    <source>
        <dbReference type="ARBA" id="ARBA00023002"/>
    </source>
</evidence>
<dbReference type="HOGENOM" id="CLU_030087_0_0_2"/>
<evidence type="ECO:0000256" key="2">
    <source>
        <dbReference type="ARBA" id="ARBA00004196"/>
    </source>
</evidence>
<comment type="similarity">
    <text evidence="3 8">Belongs to the [NiFe]/[NiFeSe] hydrogenase large subunit family.</text>
</comment>
<comment type="cofactor">
    <cofactor evidence="7">
        <name>Fe cation</name>
        <dbReference type="ChEBI" id="CHEBI:24875"/>
    </cofactor>
</comment>
<dbReference type="AlphaFoldDB" id="F2KN80"/>
<dbReference type="InterPro" id="IPR050867">
    <property type="entry name" value="NiFe/NiFeSe_hydrgnase_LSU"/>
</dbReference>
<gene>
    <name evidence="9" type="ordered locus">Arcve_0140</name>
</gene>
<dbReference type="EMBL" id="CP002588">
    <property type="protein sequence ID" value="AEA46181.1"/>
    <property type="molecule type" value="Genomic_DNA"/>
</dbReference>
<keyword evidence="7" id="KW-0460">Magnesium</keyword>
<organism evidence="9 10">
    <name type="scientific">Archaeoglobus veneficus (strain DSM 11195 / SNP6)</name>
    <dbReference type="NCBI Taxonomy" id="693661"/>
    <lineage>
        <taxon>Archaea</taxon>
        <taxon>Methanobacteriati</taxon>
        <taxon>Methanobacteriota</taxon>
        <taxon>Archaeoglobi</taxon>
        <taxon>Archaeoglobales</taxon>
        <taxon>Archaeoglobaceae</taxon>
        <taxon>Archaeoglobus</taxon>
    </lineage>
</organism>
<evidence type="ECO:0000256" key="1">
    <source>
        <dbReference type="ARBA" id="ARBA00001967"/>
    </source>
</evidence>